<proteinExistence type="predicted"/>
<evidence type="ECO:0000256" key="1">
    <source>
        <dbReference type="SAM" id="MobiDB-lite"/>
    </source>
</evidence>
<feature type="compositionally biased region" description="Pro residues" evidence="1">
    <location>
        <begin position="114"/>
        <end position="124"/>
    </location>
</feature>
<dbReference type="Proteomes" id="UP000671836">
    <property type="component" value="Chromosome"/>
</dbReference>
<name>A0ABX7RQE2_9ACTN</name>
<protein>
    <recommendedName>
        <fullName evidence="4">LuxR family transcriptional regulator</fullName>
    </recommendedName>
</protein>
<evidence type="ECO:0008006" key="4">
    <source>
        <dbReference type="Google" id="ProtNLM"/>
    </source>
</evidence>
<keyword evidence="3" id="KW-1185">Reference proteome</keyword>
<feature type="compositionally biased region" description="Low complexity" evidence="1">
    <location>
        <begin position="93"/>
        <end position="113"/>
    </location>
</feature>
<evidence type="ECO:0000313" key="2">
    <source>
        <dbReference type="EMBL" id="QSY50032.1"/>
    </source>
</evidence>
<dbReference type="EMBL" id="CP071595">
    <property type="protein sequence ID" value="QSY50032.1"/>
    <property type="molecule type" value="Genomic_DNA"/>
</dbReference>
<evidence type="ECO:0000313" key="3">
    <source>
        <dbReference type="Proteomes" id="UP000671836"/>
    </source>
</evidence>
<reference evidence="2 3" key="1">
    <citation type="submission" date="2021-03" db="EMBL/GenBank/DDBJ databases">
        <title>Streptomyces strains.</title>
        <authorList>
            <person name="Lund M.B."/>
            <person name="Toerring T."/>
        </authorList>
    </citation>
    <scope>NUCLEOTIDE SEQUENCE [LARGE SCALE GENOMIC DNA]</scope>
    <source>
        <strain evidence="2 3">KCC S-1010</strain>
    </source>
</reference>
<sequence length="133" mass="14019">MADWATLQSMTAVVLVALETRDAELARRLLSYRPEGADHGYRPSSLQLIRGSCAARRGDLPTALEYFLDWGRSAERADWRNPAVLPGVPGPPGCTTGWARPAGPTTSSTRSTRGPPPGAPPSPSAAPSASRAP</sequence>
<feature type="region of interest" description="Disordered" evidence="1">
    <location>
        <begin position="81"/>
        <end position="133"/>
    </location>
</feature>
<dbReference type="RefSeq" id="WP_207555334.1">
    <property type="nucleotide sequence ID" value="NZ_CP071595.1"/>
</dbReference>
<accession>A0ABX7RQE2</accession>
<gene>
    <name evidence="2" type="ORF">J3S04_02905</name>
</gene>
<organism evidence="2 3">
    <name type="scientific">Streptomyces griseocarneus</name>
    <dbReference type="NCBI Taxonomy" id="51201"/>
    <lineage>
        <taxon>Bacteria</taxon>
        <taxon>Bacillati</taxon>
        <taxon>Actinomycetota</taxon>
        <taxon>Actinomycetes</taxon>
        <taxon>Kitasatosporales</taxon>
        <taxon>Streptomycetaceae</taxon>
        <taxon>Streptomyces</taxon>
    </lineage>
</organism>